<name>A0A365K6P8_9BACL</name>
<evidence type="ECO:0000313" key="1">
    <source>
        <dbReference type="EMBL" id="RAZ68313.1"/>
    </source>
</evidence>
<sequence length="114" mass="12783">MDHDESERLHKEIEKLKFHNRTLLALLGELLEGQMQKPTIHEAIVVHDLSKPELQAFTQLIRDYEGDVKAFEQQAAAMGSKFTDLAVKGLLKAFMGSGMLAGKCKEILQAYGQN</sequence>
<organism evidence="1 2">
    <name type="scientific">Planococcus maitriensis</name>
    <dbReference type="NCBI Taxonomy" id="221799"/>
    <lineage>
        <taxon>Bacteria</taxon>
        <taxon>Bacillati</taxon>
        <taxon>Bacillota</taxon>
        <taxon>Bacilli</taxon>
        <taxon>Bacillales</taxon>
        <taxon>Caryophanaceae</taxon>
        <taxon>Planococcus</taxon>
    </lineage>
</organism>
<gene>
    <name evidence="1" type="ORF">DP119_06495</name>
</gene>
<dbReference type="OrthoDB" id="2427697at2"/>
<accession>A0A365K6P8</accession>
<dbReference type="AlphaFoldDB" id="A0A365K6P8"/>
<proteinExistence type="predicted"/>
<reference evidence="1 2" key="1">
    <citation type="submission" date="2018-06" db="EMBL/GenBank/DDBJ databases">
        <title>The draft genome sequences of strains SCU63 and S1.</title>
        <authorList>
            <person name="Gan L."/>
        </authorList>
    </citation>
    <scope>NUCLEOTIDE SEQUENCE [LARGE SCALE GENOMIC DNA]</scope>
    <source>
        <strain evidence="1 2">S1</strain>
    </source>
</reference>
<evidence type="ECO:0000313" key="2">
    <source>
        <dbReference type="Proteomes" id="UP000251869"/>
    </source>
</evidence>
<protein>
    <submittedName>
        <fullName evidence="1">Uncharacterized protein</fullName>
    </submittedName>
</protein>
<dbReference type="Proteomes" id="UP000251869">
    <property type="component" value="Unassembled WGS sequence"/>
</dbReference>
<comment type="caution">
    <text evidence="1">The sequence shown here is derived from an EMBL/GenBank/DDBJ whole genome shotgun (WGS) entry which is preliminary data.</text>
</comment>
<dbReference type="EMBL" id="QLZQ01000002">
    <property type="protein sequence ID" value="RAZ68313.1"/>
    <property type="molecule type" value="Genomic_DNA"/>
</dbReference>
<keyword evidence="2" id="KW-1185">Reference proteome</keyword>
<dbReference type="RefSeq" id="WP_112232034.1">
    <property type="nucleotide sequence ID" value="NZ_QLZQ01000002.1"/>
</dbReference>